<name>A0ABP0TFE9_9BRYO</name>
<evidence type="ECO:0000313" key="2">
    <source>
        <dbReference type="Proteomes" id="UP001497512"/>
    </source>
</evidence>
<evidence type="ECO:0000313" key="1">
    <source>
        <dbReference type="EMBL" id="CAK9195189.1"/>
    </source>
</evidence>
<gene>
    <name evidence="1" type="ORF">CSSPTR1EN2_LOCUS2900</name>
</gene>
<dbReference type="EMBL" id="OZ019902">
    <property type="protein sequence ID" value="CAK9195189.1"/>
    <property type="molecule type" value="Genomic_DNA"/>
</dbReference>
<protein>
    <submittedName>
        <fullName evidence="1">Uncharacterized protein</fullName>
    </submittedName>
</protein>
<dbReference type="Proteomes" id="UP001497512">
    <property type="component" value="Chromosome 10"/>
</dbReference>
<proteinExistence type="predicted"/>
<reference evidence="1" key="1">
    <citation type="submission" date="2024-02" db="EMBL/GenBank/DDBJ databases">
        <authorList>
            <consortium name="ELIXIR-Norway"/>
            <consortium name="Elixir Norway"/>
        </authorList>
    </citation>
    <scope>NUCLEOTIDE SEQUENCE</scope>
</reference>
<accession>A0ABP0TFE9</accession>
<organism evidence="1 2">
    <name type="scientific">Sphagnum troendelagicum</name>
    <dbReference type="NCBI Taxonomy" id="128251"/>
    <lineage>
        <taxon>Eukaryota</taxon>
        <taxon>Viridiplantae</taxon>
        <taxon>Streptophyta</taxon>
        <taxon>Embryophyta</taxon>
        <taxon>Bryophyta</taxon>
        <taxon>Sphagnophytina</taxon>
        <taxon>Sphagnopsida</taxon>
        <taxon>Sphagnales</taxon>
        <taxon>Sphagnaceae</taxon>
        <taxon>Sphagnum</taxon>
    </lineage>
</organism>
<sequence>MDKALLVCISCTAAGAHSLYLHKKKRKSKKKKKQWSHMTTTLLQNLRICEEGLRKLGCKEKNRNQTNKQSMSVSNKRPHVDSYRIYFRFSGRKEDRPIRFLDSYERYIIQGVSWSVGGPSSWVNLVLSLTQLTSNAMPKSHGFS</sequence>
<keyword evidence="2" id="KW-1185">Reference proteome</keyword>